<organism evidence="1 2">
    <name type="scientific">Hebeloma cylindrosporum</name>
    <dbReference type="NCBI Taxonomy" id="76867"/>
    <lineage>
        <taxon>Eukaryota</taxon>
        <taxon>Fungi</taxon>
        <taxon>Dikarya</taxon>
        <taxon>Basidiomycota</taxon>
        <taxon>Agaricomycotina</taxon>
        <taxon>Agaricomycetes</taxon>
        <taxon>Agaricomycetidae</taxon>
        <taxon>Agaricales</taxon>
        <taxon>Agaricineae</taxon>
        <taxon>Hymenogastraceae</taxon>
        <taxon>Hebeloma</taxon>
    </lineage>
</organism>
<evidence type="ECO:0008006" key="3">
    <source>
        <dbReference type="Google" id="ProtNLM"/>
    </source>
</evidence>
<dbReference type="OrthoDB" id="3068163at2759"/>
<dbReference type="Proteomes" id="UP000053424">
    <property type="component" value="Unassembled WGS sequence"/>
</dbReference>
<reference evidence="2" key="2">
    <citation type="submission" date="2015-01" db="EMBL/GenBank/DDBJ databases">
        <title>Evolutionary Origins and Diversification of the Mycorrhizal Mutualists.</title>
        <authorList>
            <consortium name="DOE Joint Genome Institute"/>
            <consortium name="Mycorrhizal Genomics Consortium"/>
            <person name="Kohler A."/>
            <person name="Kuo A."/>
            <person name="Nagy L.G."/>
            <person name="Floudas D."/>
            <person name="Copeland A."/>
            <person name="Barry K.W."/>
            <person name="Cichocki N."/>
            <person name="Veneault-Fourrey C."/>
            <person name="LaButti K."/>
            <person name="Lindquist E.A."/>
            <person name="Lipzen A."/>
            <person name="Lundell T."/>
            <person name="Morin E."/>
            <person name="Murat C."/>
            <person name="Riley R."/>
            <person name="Ohm R."/>
            <person name="Sun H."/>
            <person name="Tunlid A."/>
            <person name="Henrissat B."/>
            <person name="Grigoriev I.V."/>
            <person name="Hibbett D.S."/>
            <person name="Martin F."/>
        </authorList>
    </citation>
    <scope>NUCLEOTIDE SEQUENCE [LARGE SCALE GENOMIC DNA]</scope>
    <source>
        <strain evidence="2">h7</strain>
    </source>
</reference>
<protein>
    <recommendedName>
        <fullName evidence="3">F-box domain-containing protein</fullName>
    </recommendedName>
</protein>
<keyword evidence="2" id="KW-1185">Reference proteome</keyword>
<reference evidence="1 2" key="1">
    <citation type="submission" date="2014-04" db="EMBL/GenBank/DDBJ databases">
        <authorList>
            <consortium name="DOE Joint Genome Institute"/>
            <person name="Kuo A."/>
            <person name="Gay G."/>
            <person name="Dore J."/>
            <person name="Kohler A."/>
            <person name="Nagy L.G."/>
            <person name="Floudas D."/>
            <person name="Copeland A."/>
            <person name="Barry K.W."/>
            <person name="Cichocki N."/>
            <person name="Veneault-Fourrey C."/>
            <person name="LaButti K."/>
            <person name="Lindquist E.A."/>
            <person name="Lipzen A."/>
            <person name="Lundell T."/>
            <person name="Morin E."/>
            <person name="Murat C."/>
            <person name="Sun H."/>
            <person name="Tunlid A."/>
            <person name="Henrissat B."/>
            <person name="Grigoriev I.V."/>
            <person name="Hibbett D.S."/>
            <person name="Martin F."/>
            <person name="Nordberg H.P."/>
            <person name="Cantor M.N."/>
            <person name="Hua S.X."/>
        </authorList>
    </citation>
    <scope>NUCLEOTIDE SEQUENCE [LARGE SCALE GENOMIC DNA]</scope>
    <source>
        <strain evidence="2">h7</strain>
    </source>
</reference>
<evidence type="ECO:0000313" key="2">
    <source>
        <dbReference type="Proteomes" id="UP000053424"/>
    </source>
</evidence>
<dbReference type="AlphaFoldDB" id="A0A0C3C0K4"/>
<proteinExistence type="predicted"/>
<dbReference type="EMBL" id="KN831795">
    <property type="protein sequence ID" value="KIM37819.1"/>
    <property type="molecule type" value="Genomic_DNA"/>
</dbReference>
<dbReference type="HOGENOM" id="CLU_987171_0_0_1"/>
<accession>A0A0C3C0K4</accession>
<sequence>MQHAIRRDVFGMSDIFAPESIIRQQEVKTILHPTSTMGPGATLPFDILVSIIDSLASGDDADIQCLQILSQTCKFMAPLCRKHLFSSIHLQDHSKLDSRRFNELLSNNPDIAHYVRSLQYVFYNPIGDHELNILDMPRERSPLQSIAVRAPFDKWKDLPESIRSSVVFLMQLPTITELRLQSFQGFPPTALSRCGNLIDLHLTDSLILGPPDVNPAISRSKIPTPVSLFAFLESGSYDGLAALLNSASLDDGPIVDFSGLRNGVPR</sequence>
<name>A0A0C3C0K4_HEBCY</name>
<gene>
    <name evidence="1" type="ORF">M413DRAFT_30728</name>
</gene>
<evidence type="ECO:0000313" key="1">
    <source>
        <dbReference type="EMBL" id="KIM37819.1"/>
    </source>
</evidence>